<dbReference type="OrthoDB" id="205623at2759"/>
<proteinExistence type="inferred from homology"/>
<protein>
    <recommendedName>
        <fullName evidence="3">Sulfotransferase</fullName>
        <ecNumber evidence="3">2.8.2.-</ecNumber>
    </recommendedName>
</protein>
<dbReference type="InterPro" id="IPR027417">
    <property type="entry name" value="P-loop_NTPase"/>
</dbReference>
<evidence type="ECO:0000259" key="4">
    <source>
        <dbReference type="Pfam" id="PF00685"/>
    </source>
</evidence>
<keyword evidence="6" id="KW-1185">Reference proteome</keyword>
<comment type="similarity">
    <text evidence="1 3">Belongs to the sulfotransferase 1 family.</text>
</comment>
<dbReference type="Gene3D" id="3.40.50.300">
    <property type="entry name" value="P-loop containing nucleotide triphosphate hydrolases"/>
    <property type="match status" value="2"/>
</dbReference>
<name>A0A835A050_9POAL</name>
<dbReference type="Pfam" id="PF00685">
    <property type="entry name" value="Sulfotransfer_1"/>
    <property type="match status" value="2"/>
</dbReference>
<dbReference type="Proteomes" id="UP000636709">
    <property type="component" value="Unassembled WGS sequence"/>
</dbReference>
<evidence type="ECO:0000313" key="6">
    <source>
        <dbReference type="Proteomes" id="UP000636709"/>
    </source>
</evidence>
<accession>A0A835A050</accession>
<evidence type="ECO:0000256" key="1">
    <source>
        <dbReference type="ARBA" id="ARBA00005771"/>
    </source>
</evidence>
<keyword evidence="2 3" id="KW-0808">Transferase</keyword>
<dbReference type="EC" id="2.8.2.-" evidence="3"/>
<reference evidence="5" key="1">
    <citation type="submission" date="2020-07" db="EMBL/GenBank/DDBJ databases">
        <title>Genome sequence and genetic diversity analysis of an under-domesticated orphan crop, white fonio (Digitaria exilis).</title>
        <authorList>
            <person name="Bennetzen J.L."/>
            <person name="Chen S."/>
            <person name="Ma X."/>
            <person name="Wang X."/>
            <person name="Yssel A.E.J."/>
            <person name="Chaluvadi S.R."/>
            <person name="Johnson M."/>
            <person name="Gangashetty P."/>
            <person name="Hamidou F."/>
            <person name="Sanogo M.D."/>
            <person name="Zwaenepoel A."/>
            <person name="Wallace J."/>
            <person name="Van De Peer Y."/>
            <person name="Van Deynze A."/>
        </authorList>
    </citation>
    <scope>NUCLEOTIDE SEQUENCE</scope>
    <source>
        <tissue evidence="5">Leaves</tissue>
    </source>
</reference>
<feature type="domain" description="Sulfotransferase" evidence="4">
    <location>
        <begin position="54"/>
        <end position="138"/>
    </location>
</feature>
<dbReference type="GO" id="GO:0008146">
    <property type="term" value="F:sulfotransferase activity"/>
    <property type="evidence" value="ECO:0007669"/>
    <property type="project" value="InterPro"/>
</dbReference>
<evidence type="ECO:0000256" key="3">
    <source>
        <dbReference type="RuleBase" id="RU361155"/>
    </source>
</evidence>
<gene>
    <name evidence="5" type="ORF">HU200_065506</name>
</gene>
<dbReference type="InterPro" id="IPR000863">
    <property type="entry name" value="Sulfotransferase_dom"/>
</dbReference>
<dbReference type="PANTHER" id="PTHR11783">
    <property type="entry name" value="SULFOTRANSFERASE SULT"/>
    <property type="match status" value="1"/>
</dbReference>
<evidence type="ECO:0000256" key="2">
    <source>
        <dbReference type="ARBA" id="ARBA00022679"/>
    </source>
</evidence>
<comment type="caution">
    <text evidence="5">The sequence shown here is derived from an EMBL/GenBank/DDBJ whole genome shotgun (WGS) entry which is preliminary data.</text>
</comment>
<dbReference type="SUPFAM" id="SSF52540">
    <property type="entry name" value="P-loop containing nucleoside triphosphate hydrolases"/>
    <property type="match status" value="1"/>
</dbReference>
<evidence type="ECO:0000313" key="5">
    <source>
        <dbReference type="EMBL" id="KAF8646992.1"/>
    </source>
</evidence>
<dbReference type="EMBL" id="JACEFO010002879">
    <property type="protein sequence ID" value="KAF8646992.1"/>
    <property type="molecule type" value="Genomic_DNA"/>
</dbReference>
<dbReference type="AlphaFoldDB" id="A0A835A050"/>
<sequence>MTTPHAHVAGIVSSLPLETRWRPFTLRCYAGFWLVEFMLKAGFPVIHSVFNPRPTDVLLASFPKSGTTWLKALSFAALRCSDHPPLAVDHPLRHRSPHDCVRFIEAEFDTGDEFEALPSPRLLATHLPYTLLPEAITASAGCRISQGFGVDAGSFTTIQDAFELFCQGRSPAGPQWQHALRYWEESVKRPDKVLFLKYEEMLLDPERHLRKLAEFMGCGFSDEEEGSGVKRSSNLFGIKNESFLRKGVAGDWSNHMTPEMAERLDKIVEDALQGSGLTFESSSSSEIPSSW</sequence>
<feature type="domain" description="Sulfotransferase" evidence="4">
    <location>
        <begin position="157"/>
        <end position="276"/>
    </location>
</feature>
<organism evidence="5 6">
    <name type="scientific">Digitaria exilis</name>
    <dbReference type="NCBI Taxonomy" id="1010633"/>
    <lineage>
        <taxon>Eukaryota</taxon>
        <taxon>Viridiplantae</taxon>
        <taxon>Streptophyta</taxon>
        <taxon>Embryophyta</taxon>
        <taxon>Tracheophyta</taxon>
        <taxon>Spermatophyta</taxon>
        <taxon>Magnoliopsida</taxon>
        <taxon>Liliopsida</taxon>
        <taxon>Poales</taxon>
        <taxon>Poaceae</taxon>
        <taxon>PACMAD clade</taxon>
        <taxon>Panicoideae</taxon>
        <taxon>Panicodae</taxon>
        <taxon>Paniceae</taxon>
        <taxon>Anthephorinae</taxon>
        <taxon>Digitaria</taxon>
    </lineage>
</organism>